<dbReference type="Proteomes" id="UP000198956">
    <property type="component" value="Unassembled WGS sequence"/>
</dbReference>
<dbReference type="InterPro" id="IPR040570">
    <property type="entry name" value="LAL_C2"/>
</dbReference>
<name>A0A1G7ZEX8_ANETH</name>
<evidence type="ECO:0000256" key="4">
    <source>
        <dbReference type="PROSITE-ProRule" id="PRU00409"/>
    </source>
</evidence>
<keyword evidence="1" id="KW-0436">Ligase</keyword>
<evidence type="ECO:0000256" key="1">
    <source>
        <dbReference type="ARBA" id="ARBA00022598"/>
    </source>
</evidence>
<dbReference type="PROSITE" id="PS50975">
    <property type="entry name" value="ATP_GRASP"/>
    <property type="match status" value="1"/>
</dbReference>
<dbReference type="InterPro" id="IPR011761">
    <property type="entry name" value="ATP-grasp"/>
</dbReference>
<dbReference type="AlphaFoldDB" id="A0A1G7ZEX8"/>
<dbReference type="InterPro" id="IPR052032">
    <property type="entry name" value="ATP-dep_AA_Ligase"/>
</dbReference>
<protein>
    <submittedName>
        <fullName evidence="7">ATP-grasp domain-containing protein</fullName>
    </submittedName>
</protein>
<sequence>MRTMVFIGTSKSGSSREAIRAAERLGFYTVLFTRRKLNLEQRAEFSDVHELISIDLDDVPSMREKIKQLQKQGKIIEAIVSFVDGLVYTAAVLSEEFCHTDLSKEAILKMEDKIQTRSALQKTPFNMNYAIYKQGSLSFFIEENELTFPLIVKAPHSAGSKDVLKVDRKSEFESCVNKLKQKYPGSPILVEEYIDGPQYLVETLVYQNKVNIVAIIEQEISKEQRFIVTGYSLLAKVEEHLYESLSRAVISIIRMLGMKNGACHLELKFHKNQWKLIEANPRISGGAMNKMIEVAYGINLAEQIIKIAIGEAPSLQKTYKKFVFTQYITLASSGELQLVTGRNRAWRYEGVDDVYIKPKRGTYLHPPLSMGHRYAYVMASSSTKEEAKTIAKAAAKEIHFHLY</sequence>
<reference evidence="6 9" key="2">
    <citation type="submission" date="2021-08" db="EMBL/GenBank/DDBJ databases">
        <title>Complete genome sequence of the strain Aneurinibacillus thermoaerophilus CCM 8960.</title>
        <authorList>
            <person name="Musilova J."/>
            <person name="Kourilova X."/>
            <person name="Pernicova I."/>
            <person name="Bezdicek M."/>
            <person name="Lengerova M."/>
            <person name="Obruca S."/>
            <person name="Sedlar K."/>
        </authorList>
    </citation>
    <scope>NUCLEOTIDE SEQUENCE [LARGE SCALE GENOMIC DNA]</scope>
    <source>
        <strain evidence="6 9">CCM 8960</strain>
    </source>
</reference>
<dbReference type="Pfam" id="PF18603">
    <property type="entry name" value="LAL_C2"/>
    <property type="match status" value="1"/>
</dbReference>
<dbReference type="Pfam" id="PF13535">
    <property type="entry name" value="ATP-grasp_4"/>
    <property type="match status" value="1"/>
</dbReference>
<dbReference type="Gene3D" id="3.30.470.20">
    <property type="entry name" value="ATP-grasp fold, B domain"/>
    <property type="match status" value="1"/>
</dbReference>
<reference evidence="7 8" key="1">
    <citation type="submission" date="2016-10" db="EMBL/GenBank/DDBJ databases">
        <authorList>
            <person name="de Groot N.N."/>
        </authorList>
    </citation>
    <scope>NUCLEOTIDE SEQUENCE [LARGE SCALE GENOMIC DNA]</scope>
    <source>
        <strain evidence="7 8">L 420-91</strain>
    </source>
</reference>
<dbReference type="GO" id="GO:0046872">
    <property type="term" value="F:metal ion binding"/>
    <property type="evidence" value="ECO:0007669"/>
    <property type="project" value="InterPro"/>
</dbReference>
<dbReference type="Proteomes" id="UP000826616">
    <property type="component" value="Chromosome"/>
</dbReference>
<dbReference type="PANTHER" id="PTHR43585">
    <property type="entry name" value="FUMIPYRROLE BIOSYNTHESIS PROTEIN C"/>
    <property type="match status" value="1"/>
</dbReference>
<dbReference type="EMBL" id="FNDE01000010">
    <property type="protein sequence ID" value="SDH07248.1"/>
    <property type="molecule type" value="Genomic_DNA"/>
</dbReference>
<dbReference type="InterPro" id="IPR041472">
    <property type="entry name" value="BL00235/CARNS1_N"/>
</dbReference>
<evidence type="ECO:0000313" key="7">
    <source>
        <dbReference type="EMBL" id="SDH07248.1"/>
    </source>
</evidence>
<proteinExistence type="predicted"/>
<dbReference type="Pfam" id="PF18130">
    <property type="entry name" value="ATPgrasp_N"/>
    <property type="match status" value="1"/>
</dbReference>
<dbReference type="PANTHER" id="PTHR43585:SF2">
    <property type="entry name" value="ATP-GRASP ENZYME FSQD"/>
    <property type="match status" value="1"/>
</dbReference>
<evidence type="ECO:0000313" key="6">
    <source>
        <dbReference type="EMBL" id="QYY44375.1"/>
    </source>
</evidence>
<dbReference type="GO" id="GO:0016874">
    <property type="term" value="F:ligase activity"/>
    <property type="evidence" value="ECO:0007669"/>
    <property type="project" value="UniProtKB-KW"/>
</dbReference>
<evidence type="ECO:0000256" key="3">
    <source>
        <dbReference type="ARBA" id="ARBA00022840"/>
    </source>
</evidence>
<accession>A0A1G7ZEX8</accession>
<gene>
    <name evidence="6" type="ORF">K3F53_09510</name>
    <name evidence="7" type="ORF">SAMN04489735_101063</name>
</gene>
<feature type="domain" description="ATP-grasp" evidence="5">
    <location>
        <begin position="112"/>
        <end position="309"/>
    </location>
</feature>
<dbReference type="GeneID" id="97141604"/>
<organism evidence="7 8">
    <name type="scientific">Aneurinibacillus thermoaerophilus</name>
    <dbReference type="NCBI Taxonomy" id="143495"/>
    <lineage>
        <taxon>Bacteria</taxon>
        <taxon>Bacillati</taxon>
        <taxon>Bacillota</taxon>
        <taxon>Bacilli</taxon>
        <taxon>Bacillales</taxon>
        <taxon>Paenibacillaceae</taxon>
        <taxon>Aneurinibacillus group</taxon>
        <taxon>Aneurinibacillus</taxon>
    </lineage>
</organism>
<evidence type="ECO:0000256" key="2">
    <source>
        <dbReference type="ARBA" id="ARBA00022741"/>
    </source>
</evidence>
<keyword evidence="9" id="KW-1185">Reference proteome</keyword>
<evidence type="ECO:0000313" key="8">
    <source>
        <dbReference type="Proteomes" id="UP000198956"/>
    </source>
</evidence>
<dbReference type="Gene3D" id="3.40.50.20">
    <property type="match status" value="1"/>
</dbReference>
<evidence type="ECO:0000313" key="9">
    <source>
        <dbReference type="Proteomes" id="UP000826616"/>
    </source>
</evidence>
<keyword evidence="2 4" id="KW-0547">Nucleotide-binding</keyword>
<dbReference type="GO" id="GO:0005524">
    <property type="term" value="F:ATP binding"/>
    <property type="evidence" value="ECO:0007669"/>
    <property type="project" value="UniProtKB-UniRule"/>
</dbReference>
<dbReference type="SUPFAM" id="SSF56059">
    <property type="entry name" value="Glutathione synthetase ATP-binding domain-like"/>
    <property type="match status" value="1"/>
</dbReference>
<dbReference type="OrthoDB" id="9803907at2"/>
<dbReference type="EMBL" id="CP080764">
    <property type="protein sequence ID" value="QYY44375.1"/>
    <property type="molecule type" value="Genomic_DNA"/>
</dbReference>
<keyword evidence="3 4" id="KW-0067">ATP-binding</keyword>
<evidence type="ECO:0000259" key="5">
    <source>
        <dbReference type="PROSITE" id="PS50975"/>
    </source>
</evidence>
<dbReference type="RefSeq" id="WP_057898816.1">
    <property type="nucleotide sequence ID" value="NZ_CP080764.1"/>
</dbReference>